<evidence type="ECO:0000313" key="7">
    <source>
        <dbReference type="EMBL" id="SEL57639.1"/>
    </source>
</evidence>
<reference evidence="8" key="1">
    <citation type="submission" date="2016-10" db="EMBL/GenBank/DDBJ databases">
        <authorList>
            <person name="Varghese N."/>
            <person name="Submissions S."/>
        </authorList>
    </citation>
    <scope>NUCLEOTIDE SEQUENCE [LARGE SCALE GENOMIC DNA]</scope>
    <source>
        <strain evidence="8">Jip14</strain>
    </source>
</reference>
<protein>
    <recommendedName>
        <fullName evidence="6">Putative mRNA interferase YoeB</fullName>
    </recommendedName>
</protein>
<dbReference type="STRING" id="332977.SAMN05421740_10716"/>
<gene>
    <name evidence="7" type="ORF">SAMN05421740_10716</name>
</gene>
<dbReference type="InterPro" id="IPR035093">
    <property type="entry name" value="RelE/ParE_toxin_dom_sf"/>
</dbReference>
<keyword evidence="3" id="KW-0540">Nuclease</keyword>
<keyword evidence="5" id="KW-0378">Hydrolase</keyword>
<dbReference type="GO" id="GO:0045892">
    <property type="term" value="P:negative regulation of DNA-templated transcription"/>
    <property type="evidence" value="ECO:0007669"/>
    <property type="project" value="TreeGrafter"/>
</dbReference>
<accession>A0A1H7RBZ9</accession>
<dbReference type="GO" id="GO:0016787">
    <property type="term" value="F:hydrolase activity"/>
    <property type="evidence" value="ECO:0007669"/>
    <property type="project" value="UniProtKB-KW"/>
</dbReference>
<dbReference type="Gene3D" id="3.30.2310.20">
    <property type="entry name" value="RelE-like"/>
    <property type="match status" value="1"/>
</dbReference>
<comment type="similarity">
    <text evidence="1">Belongs to the YoeB family.</text>
</comment>
<dbReference type="PANTHER" id="PTHR38039:SF1">
    <property type="entry name" value="TOXIN YOEB"/>
    <property type="match status" value="1"/>
</dbReference>
<evidence type="ECO:0000256" key="2">
    <source>
        <dbReference type="ARBA" id="ARBA00022649"/>
    </source>
</evidence>
<dbReference type="Pfam" id="PF06769">
    <property type="entry name" value="YoeB_toxin"/>
    <property type="match status" value="1"/>
</dbReference>
<organism evidence="7 8">
    <name type="scientific">Parapedobacter koreensis</name>
    <dbReference type="NCBI Taxonomy" id="332977"/>
    <lineage>
        <taxon>Bacteria</taxon>
        <taxon>Pseudomonadati</taxon>
        <taxon>Bacteroidota</taxon>
        <taxon>Sphingobacteriia</taxon>
        <taxon>Sphingobacteriales</taxon>
        <taxon>Sphingobacteriaceae</taxon>
        <taxon>Parapedobacter</taxon>
    </lineage>
</organism>
<dbReference type="InterPro" id="IPR009614">
    <property type="entry name" value="YoeB_toxin"/>
</dbReference>
<evidence type="ECO:0000256" key="5">
    <source>
        <dbReference type="ARBA" id="ARBA00022801"/>
    </source>
</evidence>
<name>A0A1H7RBZ9_9SPHI</name>
<evidence type="ECO:0000256" key="1">
    <source>
        <dbReference type="ARBA" id="ARBA00008172"/>
    </source>
</evidence>
<dbReference type="EMBL" id="FNZR01000007">
    <property type="protein sequence ID" value="SEL57639.1"/>
    <property type="molecule type" value="Genomic_DNA"/>
</dbReference>
<dbReference type="Proteomes" id="UP000198916">
    <property type="component" value="Unassembled WGS sequence"/>
</dbReference>
<proteinExistence type="inferred from homology"/>
<evidence type="ECO:0000313" key="8">
    <source>
        <dbReference type="Proteomes" id="UP000198916"/>
    </source>
</evidence>
<keyword evidence="4" id="KW-0255">Endonuclease</keyword>
<dbReference type="PANTHER" id="PTHR38039">
    <property type="entry name" value="TOXIN YOEB"/>
    <property type="match status" value="1"/>
</dbReference>
<dbReference type="GO" id="GO:0004519">
    <property type="term" value="F:endonuclease activity"/>
    <property type="evidence" value="ECO:0007669"/>
    <property type="project" value="UniProtKB-KW"/>
</dbReference>
<dbReference type="OrthoDB" id="9801102at2"/>
<sequence length="90" mass="10464">MEVIYTPQAVEDLKYWKKSGNKVVQKKIQQLIVAIMESPFEGIGKPEPLKHELTGSCSRRITQEHRLVYEVHEKDTSTILEIQSLRGHYK</sequence>
<evidence type="ECO:0000256" key="3">
    <source>
        <dbReference type="ARBA" id="ARBA00022722"/>
    </source>
</evidence>
<dbReference type="AlphaFoldDB" id="A0A1H7RBZ9"/>
<dbReference type="NCBIfam" id="TIGR02116">
    <property type="entry name" value="toxin_Txe_YoeB"/>
    <property type="match status" value="1"/>
</dbReference>
<evidence type="ECO:0000256" key="4">
    <source>
        <dbReference type="ARBA" id="ARBA00022759"/>
    </source>
</evidence>
<keyword evidence="8" id="KW-1185">Reference proteome</keyword>
<keyword evidence="2" id="KW-1277">Toxin-antitoxin system</keyword>
<dbReference type="SUPFAM" id="SSF143011">
    <property type="entry name" value="RelE-like"/>
    <property type="match status" value="1"/>
</dbReference>
<dbReference type="RefSeq" id="WP_090606947.1">
    <property type="nucleotide sequence ID" value="NZ_FNZR01000007.1"/>
</dbReference>
<evidence type="ECO:0000256" key="6">
    <source>
        <dbReference type="ARBA" id="ARBA00030388"/>
    </source>
</evidence>
<dbReference type="GO" id="GO:0006401">
    <property type="term" value="P:RNA catabolic process"/>
    <property type="evidence" value="ECO:0007669"/>
    <property type="project" value="InterPro"/>
</dbReference>